<accession>A0A1G2M3V7</accession>
<sequence length="185" mass="20167">MTVFNQFGFFQHAGYTFVAGQFIDDPNREINTWTSPIQFFPAGGTGDHEGCYASAKKTAEAFAKVAEATGAVSIDGGVRNCILEGAVEGLLGRYGTNRKRLLAEWRYQKIECSVFDPASNQNEEDAVVTTAGKQFPANLIEAGSFSFTLQTKDGRQFRFEKDGDESLVGNFYNGVLIPNTTPVPA</sequence>
<evidence type="ECO:0000313" key="2">
    <source>
        <dbReference type="Proteomes" id="UP000178873"/>
    </source>
</evidence>
<name>A0A1G2M3V7_9BACT</name>
<protein>
    <submittedName>
        <fullName evidence="1">Uncharacterized protein</fullName>
    </submittedName>
</protein>
<organism evidence="1 2">
    <name type="scientific">Candidatus Taylorbacteria bacterium RIFCSPHIGHO2_01_FULL_46_22b</name>
    <dbReference type="NCBI Taxonomy" id="1802301"/>
    <lineage>
        <taxon>Bacteria</taxon>
        <taxon>Candidatus Tayloriibacteriota</taxon>
    </lineage>
</organism>
<dbReference type="EMBL" id="MHRF01000004">
    <property type="protein sequence ID" value="OHA18596.1"/>
    <property type="molecule type" value="Genomic_DNA"/>
</dbReference>
<evidence type="ECO:0000313" key="1">
    <source>
        <dbReference type="EMBL" id="OHA18596.1"/>
    </source>
</evidence>
<dbReference type="AlphaFoldDB" id="A0A1G2M3V7"/>
<proteinExistence type="predicted"/>
<dbReference type="STRING" id="1802301.A2664_03075"/>
<reference evidence="1 2" key="1">
    <citation type="journal article" date="2016" name="Nat. Commun.">
        <title>Thousands of microbial genomes shed light on interconnected biogeochemical processes in an aquifer system.</title>
        <authorList>
            <person name="Anantharaman K."/>
            <person name="Brown C.T."/>
            <person name="Hug L.A."/>
            <person name="Sharon I."/>
            <person name="Castelle C.J."/>
            <person name="Probst A.J."/>
            <person name="Thomas B.C."/>
            <person name="Singh A."/>
            <person name="Wilkins M.J."/>
            <person name="Karaoz U."/>
            <person name="Brodie E.L."/>
            <person name="Williams K.H."/>
            <person name="Hubbard S.S."/>
            <person name="Banfield J.F."/>
        </authorList>
    </citation>
    <scope>NUCLEOTIDE SEQUENCE [LARGE SCALE GENOMIC DNA]</scope>
</reference>
<gene>
    <name evidence="1" type="ORF">A2664_03075</name>
</gene>
<dbReference type="Proteomes" id="UP000178873">
    <property type="component" value="Unassembled WGS sequence"/>
</dbReference>
<comment type="caution">
    <text evidence="1">The sequence shown here is derived from an EMBL/GenBank/DDBJ whole genome shotgun (WGS) entry which is preliminary data.</text>
</comment>